<feature type="compositionally biased region" description="Basic and acidic residues" evidence="1">
    <location>
        <begin position="339"/>
        <end position="348"/>
    </location>
</feature>
<sequence>MALYSTPHGSPTKQSSGSSDKSSYTAFEKPSSETPPTSHSNSPAKPSTKFSEGSSVDSNEKCPRRPGYSQHVDNSSKDKLSARVFDHFNKGQLEIAQAMAEALLTCLNLTWDQRAPLHAMLGIYPFGIEHAEEAVRLYRQLDLTCSGFKLALENARESLALAHKLEALWEAEEIKMAKRKNYTKDQIRHERYQSFYYSAFKHIRKEEFKTLIDAVTQPASASPSLPLVDDSSKSKGKSVETDPGQASAKTDAANSLQQVIDASRAQLWDSIHKYESYNKMQRKTSSQKVDGETHQPASHGAERGTANGTTATAAGTSTGSVSSISETPSTCSNGVAKEMNGRTKEADAKDLEERMKQLGVGGVPDWRPLSEILSPVPIERPFPKRRPGAKDAFRDCNVPSRNASDLTVFLQERQSTLGPCPKSRPAMNDAVSGNMTTNKVNGYDSRGFVPERHSSYDPYPEISPVTNDAVSGNMATNSVNDFDPSEYSQYRGSTAVPPLPKSRPVMNDLLLEHKKRKFREHLLYWAERNGVYNL</sequence>
<feature type="compositionally biased region" description="Low complexity" evidence="1">
    <location>
        <begin position="304"/>
        <end position="332"/>
    </location>
</feature>
<reference evidence="2 3" key="1">
    <citation type="submission" date="2015-04" db="EMBL/GenBank/DDBJ databases">
        <title>The draft genome sequence of Fusarium langsethiae, a T-2/HT-2 mycotoxin producer.</title>
        <authorList>
            <person name="Lysoe E."/>
            <person name="Divon H.H."/>
            <person name="Terzi V."/>
            <person name="Orru L."/>
            <person name="Lamontanara A."/>
            <person name="Kolseth A.-K."/>
            <person name="Frandsen R.J."/>
            <person name="Nielsen K."/>
            <person name="Thrane U."/>
        </authorList>
    </citation>
    <scope>NUCLEOTIDE SEQUENCE [LARGE SCALE GENOMIC DNA]</scope>
    <source>
        <strain evidence="2 3">Fl201059</strain>
    </source>
</reference>
<organism evidence="2 3">
    <name type="scientific">Fusarium langsethiae</name>
    <dbReference type="NCBI Taxonomy" id="179993"/>
    <lineage>
        <taxon>Eukaryota</taxon>
        <taxon>Fungi</taxon>
        <taxon>Dikarya</taxon>
        <taxon>Ascomycota</taxon>
        <taxon>Pezizomycotina</taxon>
        <taxon>Sordariomycetes</taxon>
        <taxon>Hypocreomycetidae</taxon>
        <taxon>Hypocreales</taxon>
        <taxon>Nectriaceae</taxon>
        <taxon>Fusarium</taxon>
    </lineage>
</organism>
<name>A0A0M9F4S7_FUSLA</name>
<evidence type="ECO:0000256" key="1">
    <source>
        <dbReference type="SAM" id="MobiDB-lite"/>
    </source>
</evidence>
<accession>A0A0M9F4S7</accession>
<comment type="caution">
    <text evidence="2">The sequence shown here is derived from an EMBL/GenBank/DDBJ whole genome shotgun (WGS) entry which is preliminary data.</text>
</comment>
<feature type="region of interest" description="Disordered" evidence="1">
    <location>
        <begin position="1"/>
        <end position="76"/>
    </location>
</feature>
<feature type="compositionally biased region" description="Low complexity" evidence="1">
    <location>
        <begin position="9"/>
        <end position="23"/>
    </location>
</feature>
<feature type="region of interest" description="Disordered" evidence="1">
    <location>
        <begin position="220"/>
        <end position="253"/>
    </location>
</feature>
<feature type="compositionally biased region" description="Basic and acidic residues" evidence="1">
    <location>
        <begin position="230"/>
        <end position="240"/>
    </location>
</feature>
<dbReference type="AlphaFoldDB" id="A0A0M9F4S7"/>
<gene>
    <name evidence="2" type="ORF">FLAG1_01063</name>
</gene>
<dbReference type="OrthoDB" id="5106966at2759"/>
<evidence type="ECO:0000313" key="3">
    <source>
        <dbReference type="Proteomes" id="UP000037904"/>
    </source>
</evidence>
<dbReference type="EMBL" id="JXCE01000008">
    <property type="protein sequence ID" value="KPA45972.1"/>
    <property type="molecule type" value="Genomic_DNA"/>
</dbReference>
<proteinExistence type="predicted"/>
<keyword evidence="3" id="KW-1185">Reference proteome</keyword>
<feature type="region of interest" description="Disordered" evidence="1">
    <location>
        <begin position="280"/>
        <end position="348"/>
    </location>
</feature>
<evidence type="ECO:0000313" key="2">
    <source>
        <dbReference type="EMBL" id="KPA45972.1"/>
    </source>
</evidence>
<feature type="compositionally biased region" description="Polar residues" evidence="1">
    <location>
        <begin position="32"/>
        <end position="57"/>
    </location>
</feature>
<feature type="region of interest" description="Disordered" evidence="1">
    <location>
        <begin position="416"/>
        <end position="444"/>
    </location>
</feature>
<dbReference type="Proteomes" id="UP000037904">
    <property type="component" value="Unassembled WGS sequence"/>
</dbReference>
<feature type="compositionally biased region" description="Polar residues" evidence="1">
    <location>
        <begin position="431"/>
        <end position="440"/>
    </location>
</feature>
<protein>
    <submittedName>
        <fullName evidence="2">Uncharacterized protein</fullName>
    </submittedName>
</protein>